<keyword evidence="3" id="KW-1185">Reference proteome</keyword>
<organism evidence="2 3">
    <name type="scientific">Cryobacterium zhongshanensis</name>
    <dbReference type="NCBI Taxonomy" id="2928153"/>
    <lineage>
        <taxon>Bacteria</taxon>
        <taxon>Bacillati</taxon>
        <taxon>Actinomycetota</taxon>
        <taxon>Actinomycetes</taxon>
        <taxon>Micrococcales</taxon>
        <taxon>Microbacteriaceae</taxon>
        <taxon>Cryobacterium</taxon>
    </lineage>
</organism>
<keyword evidence="1" id="KW-1133">Transmembrane helix</keyword>
<dbReference type="AlphaFoldDB" id="A0AA41QU46"/>
<protein>
    <recommendedName>
        <fullName evidence="4">Extracellular solute-binding protein</fullName>
    </recommendedName>
</protein>
<evidence type="ECO:0000313" key="2">
    <source>
        <dbReference type="EMBL" id="MCI4657730.1"/>
    </source>
</evidence>
<feature type="transmembrane region" description="Helical" evidence="1">
    <location>
        <begin position="12"/>
        <end position="32"/>
    </location>
</feature>
<proteinExistence type="predicted"/>
<keyword evidence="1" id="KW-0472">Membrane</keyword>
<comment type="caution">
    <text evidence="2">The sequence shown here is derived from an EMBL/GenBank/DDBJ whole genome shotgun (WGS) entry which is preliminary data.</text>
</comment>
<dbReference type="EMBL" id="JALGAR010000001">
    <property type="protein sequence ID" value="MCI4657730.1"/>
    <property type="molecule type" value="Genomic_DNA"/>
</dbReference>
<reference evidence="2" key="1">
    <citation type="submission" date="2022-03" db="EMBL/GenBank/DDBJ databases">
        <title>Cryobacterium sp. nov. strain ZS14-85, isolated from Antarctic soil.</title>
        <authorList>
            <person name="Li J."/>
            <person name="Niu G."/>
        </authorList>
    </citation>
    <scope>NUCLEOTIDE SEQUENCE</scope>
    <source>
        <strain evidence="2">ZS14-85</strain>
    </source>
</reference>
<evidence type="ECO:0000256" key="1">
    <source>
        <dbReference type="SAM" id="Phobius"/>
    </source>
</evidence>
<sequence>MNATAKRVIGLVLAGLLIVGVVIVVVGGRLFGGTTGTAPAATDLRVVHGVIGSEKKPFFDDPAVRAVFAEKGLDVAVVTAGSRQIATSVDLTGVDFVFPSSAPAAEKIRREAGARSVFSPFYSPLAIATFLPIVTLLQSAGIANQDAAGTWHLNVAEYLKAVAAGTRWNQLPGAAASYNSSRSILISSTDIRQSNSAAMYLAIASYVANGESVISSADAEAAVIDPMAALFLQQGFSASSSEAPFEDYLSQGIGSKPLVMIYEAQFLGRQMSATGRSAITPDMVLMYPDPTVLSKHTVVPLSEQGSQVGELLQSDPRLARLAAQYGFRPADPAVFTAALADNGLTVPASPVNVIDPPSYETLEAMITTISGRYDTPLASPDANVDK</sequence>
<evidence type="ECO:0000313" key="3">
    <source>
        <dbReference type="Proteomes" id="UP001165341"/>
    </source>
</evidence>
<dbReference type="RefSeq" id="WP_243011541.1">
    <property type="nucleotide sequence ID" value="NZ_JALGAR010000001.1"/>
</dbReference>
<dbReference type="Proteomes" id="UP001165341">
    <property type="component" value="Unassembled WGS sequence"/>
</dbReference>
<name>A0AA41QU46_9MICO</name>
<accession>A0AA41QU46</accession>
<evidence type="ECO:0008006" key="4">
    <source>
        <dbReference type="Google" id="ProtNLM"/>
    </source>
</evidence>
<gene>
    <name evidence="2" type="ORF">MQH31_07905</name>
</gene>
<keyword evidence="1" id="KW-0812">Transmembrane</keyword>